<proteinExistence type="predicted"/>
<geneLocation type="mitochondrion" evidence="2"/>
<keyword evidence="2" id="KW-0496">Mitochondrion</keyword>
<dbReference type="GeneID" id="67790391"/>
<dbReference type="EMBL" id="MW582621">
    <property type="protein sequence ID" value="QSQ87287.1"/>
    <property type="molecule type" value="Genomic_DNA"/>
</dbReference>
<dbReference type="RefSeq" id="YP_010177462.1">
    <property type="nucleotide sequence ID" value="NC_058008.1"/>
</dbReference>
<keyword evidence="1" id="KW-0812">Transmembrane</keyword>
<accession>A0A8A0Y6I8</accession>
<organism evidence="2">
    <name type="scientific">Thrips hawaiiensis</name>
    <dbReference type="NCBI Taxonomy" id="163894"/>
    <lineage>
        <taxon>Eukaryota</taxon>
        <taxon>Metazoa</taxon>
        <taxon>Ecdysozoa</taxon>
        <taxon>Arthropoda</taxon>
        <taxon>Hexapoda</taxon>
        <taxon>Insecta</taxon>
        <taxon>Pterygota</taxon>
        <taxon>Neoptera</taxon>
        <taxon>Paraneoptera</taxon>
        <taxon>Thysanoptera</taxon>
        <taxon>Terebrantia</taxon>
        <taxon>Thripoidea</taxon>
        <taxon>Thripidae</taxon>
        <taxon>Thrips</taxon>
    </lineage>
</organism>
<sequence length="54" mass="6488">MLLPMSIPFMLTIFLVSMLIMITMNELTWNNKMKKTTNKNKKEKKMIFFLSLFI</sequence>
<protein>
    <submittedName>
        <fullName evidence="2">ATP synthase subunit 8</fullName>
    </submittedName>
</protein>
<reference evidence="2" key="1">
    <citation type="submission" date="2021-02" db="EMBL/GenBank/DDBJ databases">
        <title>Complete mitochondrial genome sequence for the Thrips hawaiiensis (Thysanoptera: Thripidae).</title>
        <authorList>
            <person name="Wang Y."/>
        </authorList>
    </citation>
    <scope>NUCLEOTIDE SEQUENCE</scope>
</reference>
<name>A0A8A0Y6I8_9NEOP</name>
<feature type="transmembrane region" description="Helical" evidence="1">
    <location>
        <begin position="6"/>
        <end position="25"/>
    </location>
</feature>
<dbReference type="AlphaFoldDB" id="A0A8A0Y6I8"/>
<keyword evidence="1" id="KW-1133">Transmembrane helix</keyword>
<evidence type="ECO:0000313" key="2">
    <source>
        <dbReference type="EMBL" id="QSQ87287.1"/>
    </source>
</evidence>
<keyword evidence="1" id="KW-0472">Membrane</keyword>
<evidence type="ECO:0000256" key="1">
    <source>
        <dbReference type="SAM" id="Phobius"/>
    </source>
</evidence>
<gene>
    <name evidence="2" type="primary">atp8</name>
</gene>